<evidence type="ECO:0000313" key="1">
    <source>
        <dbReference type="EnsemblPlants" id="Kaladp0011s0366.1.v1.1"/>
    </source>
</evidence>
<dbReference type="PANTHER" id="PTHR47543:SF2">
    <property type="entry name" value="RNA POLYMERASE II TRANSCRIPTION FACTOR SIII SUBUNIT A"/>
    <property type="match status" value="1"/>
</dbReference>
<reference evidence="1" key="1">
    <citation type="submission" date="2021-01" db="UniProtKB">
        <authorList>
            <consortium name="EnsemblPlants"/>
        </authorList>
    </citation>
    <scope>IDENTIFICATION</scope>
</reference>
<sequence length="161" mass="18845">MRGEIEGMSKKRTAKAPSLVDLCVWTAIDNVRYLGDVGETDIELLGKILQHCTVDQLRHVEDSTEGRDLSPVTDVLWKNFYVKEFDENSFKGYNIEELRAEALSTMRRKKFASKWRFKFEVWMKMREVKEKISTDSLMKKYKDENASKWFGLGQTRFSTLS</sequence>
<name>A0A7N0RIG0_KALFE</name>
<dbReference type="GO" id="GO:0070449">
    <property type="term" value="C:elongin complex"/>
    <property type="evidence" value="ECO:0007669"/>
    <property type="project" value="InterPro"/>
</dbReference>
<accession>A0A7N0RIG0</accession>
<organism evidence="1 2">
    <name type="scientific">Kalanchoe fedtschenkoi</name>
    <name type="common">Lavender scallops</name>
    <name type="synonym">South American air plant</name>
    <dbReference type="NCBI Taxonomy" id="63787"/>
    <lineage>
        <taxon>Eukaryota</taxon>
        <taxon>Viridiplantae</taxon>
        <taxon>Streptophyta</taxon>
        <taxon>Embryophyta</taxon>
        <taxon>Tracheophyta</taxon>
        <taxon>Spermatophyta</taxon>
        <taxon>Magnoliopsida</taxon>
        <taxon>eudicotyledons</taxon>
        <taxon>Gunneridae</taxon>
        <taxon>Pentapetalae</taxon>
        <taxon>Saxifragales</taxon>
        <taxon>Crassulaceae</taxon>
        <taxon>Kalanchoe</taxon>
    </lineage>
</organism>
<dbReference type="Proteomes" id="UP000594263">
    <property type="component" value="Unplaced"/>
</dbReference>
<dbReference type="InterPro" id="IPR010684">
    <property type="entry name" value="RNA_pol_II_trans_fac_SIII_A"/>
</dbReference>
<dbReference type="PANTHER" id="PTHR47543">
    <property type="entry name" value="OS08G0169600 PROTEIN"/>
    <property type="match status" value="1"/>
</dbReference>
<proteinExistence type="predicted"/>
<dbReference type="Pfam" id="PF06881">
    <property type="entry name" value="Elongin_A"/>
    <property type="match status" value="1"/>
</dbReference>
<protein>
    <submittedName>
        <fullName evidence="1">Uncharacterized protein</fullName>
    </submittedName>
</protein>
<dbReference type="AlphaFoldDB" id="A0A7N0RIG0"/>
<keyword evidence="2" id="KW-1185">Reference proteome</keyword>
<dbReference type="Gene3D" id="6.10.250.3180">
    <property type="match status" value="1"/>
</dbReference>
<dbReference type="EnsemblPlants" id="Kaladp0011s0366.1.v1.1">
    <property type="protein sequence ID" value="Kaladp0011s0366.1.v1.1"/>
    <property type="gene ID" value="Kaladp0011s0366.v1.1"/>
</dbReference>
<dbReference type="Gramene" id="Kaladp0011s0366.1.v1.1">
    <property type="protein sequence ID" value="Kaladp0011s0366.1.v1.1"/>
    <property type="gene ID" value="Kaladp0011s0366.v1.1"/>
</dbReference>
<dbReference type="GO" id="GO:0006368">
    <property type="term" value="P:transcription elongation by RNA polymerase II"/>
    <property type="evidence" value="ECO:0007669"/>
    <property type="project" value="InterPro"/>
</dbReference>
<evidence type="ECO:0000313" key="2">
    <source>
        <dbReference type="Proteomes" id="UP000594263"/>
    </source>
</evidence>